<evidence type="ECO:0000256" key="1">
    <source>
        <dbReference type="ARBA" id="ARBA00004496"/>
    </source>
</evidence>
<sequence>MMRKTCQIVNKLGLHGRASAKLVQCAGRFQSHIEVERNELRVNGKSIMGVMMLAASQGTWITIEAVGDDEAEAVDALEQLIRDRFGEGQ</sequence>
<evidence type="ECO:0000313" key="6">
    <source>
        <dbReference type="EMBL" id="PQJ96602.1"/>
    </source>
</evidence>
<dbReference type="Pfam" id="PF00381">
    <property type="entry name" value="PTS-HPr"/>
    <property type="match status" value="1"/>
</dbReference>
<dbReference type="InterPro" id="IPR050399">
    <property type="entry name" value="HPr"/>
</dbReference>
<dbReference type="Gene3D" id="3.30.1340.10">
    <property type="entry name" value="HPr-like"/>
    <property type="match status" value="1"/>
</dbReference>
<dbReference type="InterPro" id="IPR035895">
    <property type="entry name" value="HPr-like_sf"/>
</dbReference>
<dbReference type="AlphaFoldDB" id="A0A2S7XT63"/>
<dbReference type="OrthoDB" id="9798965at2"/>
<protein>
    <submittedName>
        <fullName evidence="6">HPr family phosphocarrier protein</fullName>
    </submittedName>
</protein>
<comment type="similarity">
    <text evidence="2">Belongs to the HPr family.</text>
</comment>
<dbReference type="InterPro" id="IPR000032">
    <property type="entry name" value="HPr-like"/>
</dbReference>
<accession>A0A2S7XT63</accession>
<dbReference type="Proteomes" id="UP000239936">
    <property type="component" value="Unassembled WGS sequence"/>
</dbReference>
<evidence type="ECO:0000256" key="4">
    <source>
        <dbReference type="ARBA" id="ARBA00022683"/>
    </source>
</evidence>
<dbReference type="GO" id="GO:0005737">
    <property type="term" value="C:cytoplasm"/>
    <property type="evidence" value="ECO:0007669"/>
    <property type="project" value="UniProtKB-SubCell"/>
</dbReference>
<dbReference type="EMBL" id="PPGH01000034">
    <property type="protein sequence ID" value="PQJ96602.1"/>
    <property type="molecule type" value="Genomic_DNA"/>
</dbReference>
<keyword evidence="3" id="KW-0963">Cytoplasm</keyword>
<dbReference type="PANTHER" id="PTHR33705:SF2">
    <property type="entry name" value="PHOSPHOCARRIER PROTEIN NPR"/>
    <property type="match status" value="1"/>
</dbReference>
<keyword evidence="7" id="KW-1185">Reference proteome</keyword>
<evidence type="ECO:0000313" key="7">
    <source>
        <dbReference type="Proteomes" id="UP000239936"/>
    </source>
</evidence>
<name>A0A2S7XT63_9GAMM</name>
<comment type="subcellular location">
    <subcellularLocation>
        <location evidence="1">Cytoplasm</location>
    </subcellularLocation>
</comment>
<comment type="caution">
    <text evidence="6">The sequence shown here is derived from an EMBL/GenBank/DDBJ whole genome shotgun (WGS) entry which is preliminary data.</text>
</comment>
<dbReference type="PRINTS" id="PR00107">
    <property type="entry name" value="PHOSPHOCPHPR"/>
</dbReference>
<gene>
    <name evidence="6" type="ORF">CXB77_07295</name>
</gene>
<dbReference type="NCBIfam" id="TIGR01003">
    <property type="entry name" value="PTS_HPr_family"/>
    <property type="match status" value="1"/>
</dbReference>
<evidence type="ECO:0000256" key="2">
    <source>
        <dbReference type="ARBA" id="ARBA00010736"/>
    </source>
</evidence>
<keyword evidence="4" id="KW-0598">Phosphotransferase system</keyword>
<dbReference type="CDD" id="cd00367">
    <property type="entry name" value="PTS-HPr_like"/>
    <property type="match status" value="1"/>
</dbReference>
<dbReference type="PROSITE" id="PS51350">
    <property type="entry name" value="PTS_HPR_DOM"/>
    <property type="match status" value="1"/>
</dbReference>
<feature type="domain" description="HPr" evidence="5">
    <location>
        <begin position="1"/>
        <end position="88"/>
    </location>
</feature>
<dbReference type="PANTHER" id="PTHR33705">
    <property type="entry name" value="PHOSPHOCARRIER PROTEIN HPR"/>
    <property type="match status" value="1"/>
</dbReference>
<dbReference type="SUPFAM" id="SSF55594">
    <property type="entry name" value="HPr-like"/>
    <property type="match status" value="1"/>
</dbReference>
<reference evidence="6 7" key="1">
    <citation type="submission" date="2018-01" db="EMBL/GenBank/DDBJ databases">
        <title>The complete genome sequence of Chromatium okenii LaCa, a purple sulfur bacterium with a turbulent life.</title>
        <authorList>
            <person name="Luedin S.M."/>
            <person name="Liechti N."/>
            <person name="Storelli N."/>
            <person name="Danza F."/>
            <person name="Wittwer M."/>
            <person name="Pothier J.F."/>
            <person name="Tonolla M.A."/>
        </authorList>
    </citation>
    <scope>NUCLEOTIDE SEQUENCE [LARGE SCALE GENOMIC DNA]</scope>
    <source>
        <strain evidence="6 7">LaCa</strain>
    </source>
</reference>
<organism evidence="6 7">
    <name type="scientific">Chromatium okenii</name>
    <dbReference type="NCBI Taxonomy" id="61644"/>
    <lineage>
        <taxon>Bacteria</taxon>
        <taxon>Pseudomonadati</taxon>
        <taxon>Pseudomonadota</taxon>
        <taxon>Gammaproteobacteria</taxon>
        <taxon>Chromatiales</taxon>
        <taxon>Chromatiaceae</taxon>
        <taxon>Chromatium</taxon>
    </lineage>
</organism>
<evidence type="ECO:0000256" key="3">
    <source>
        <dbReference type="ARBA" id="ARBA00022490"/>
    </source>
</evidence>
<evidence type="ECO:0000259" key="5">
    <source>
        <dbReference type="PROSITE" id="PS51350"/>
    </source>
</evidence>
<dbReference type="GO" id="GO:0009401">
    <property type="term" value="P:phosphoenolpyruvate-dependent sugar phosphotransferase system"/>
    <property type="evidence" value="ECO:0007669"/>
    <property type="project" value="UniProtKB-KW"/>
</dbReference>
<proteinExistence type="inferred from homology"/>
<dbReference type="RefSeq" id="WP_105073363.1">
    <property type="nucleotide sequence ID" value="NZ_JAFLKP010000492.1"/>
</dbReference>